<evidence type="ECO:0000313" key="2">
    <source>
        <dbReference type="Proteomes" id="UP001165960"/>
    </source>
</evidence>
<gene>
    <name evidence="1" type="ORF">DSO57_1033116</name>
</gene>
<proteinExistence type="predicted"/>
<dbReference type="Proteomes" id="UP001165960">
    <property type="component" value="Unassembled WGS sequence"/>
</dbReference>
<reference evidence="1" key="1">
    <citation type="submission" date="2022-04" db="EMBL/GenBank/DDBJ databases">
        <title>Genome of the entomopathogenic fungus Entomophthora muscae.</title>
        <authorList>
            <person name="Elya C."/>
            <person name="Lovett B.R."/>
            <person name="Lee E."/>
            <person name="Macias A.M."/>
            <person name="Hajek A.E."/>
            <person name="De Bivort B.L."/>
            <person name="Kasson M.T."/>
            <person name="De Fine Licht H.H."/>
            <person name="Stajich J.E."/>
        </authorList>
    </citation>
    <scope>NUCLEOTIDE SEQUENCE</scope>
    <source>
        <strain evidence="1">Berkeley</strain>
    </source>
</reference>
<protein>
    <submittedName>
        <fullName evidence="1">Uncharacterized protein</fullName>
    </submittedName>
</protein>
<name>A0ACC2SPA1_9FUNG</name>
<sequence length="88" mass="10132">MNPHGILHAVKDGQNPRFQPEPSAGIDPQFQSRRSEQNREKINPSHRYLIKALKRLDTINPHHHDPKNPSNQASRPLLPQDPIYPNFS</sequence>
<evidence type="ECO:0000313" key="1">
    <source>
        <dbReference type="EMBL" id="KAJ9064178.1"/>
    </source>
</evidence>
<accession>A0ACC2SPA1</accession>
<dbReference type="EMBL" id="QTSX02004517">
    <property type="protein sequence ID" value="KAJ9064178.1"/>
    <property type="molecule type" value="Genomic_DNA"/>
</dbReference>
<comment type="caution">
    <text evidence="1">The sequence shown here is derived from an EMBL/GenBank/DDBJ whole genome shotgun (WGS) entry which is preliminary data.</text>
</comment>
<keyword evidence="2" id="KW-1185">Reference proteome</keyword>
<organism evidence="1 2">
    <name type="scientific">Entomophthora muscae</name>
    <dbReference type="NCBI Taxonomy" id="34485"/>
    <lineage>
        <taxon>Eukaryota</taxon>
        <taxon>Fungi</taxon>
        <taxon>Fungi incertae sedis</taxon>
        <taxon>Zoopagomycota</taxon>
        <taxon>Entomophthoromycotina</taxon>
        <taxon>Entomophthoromycetes</taxon>
        <taxon>Entomophthorales</taxon>
        <taxon>Entomophthoraceae</taxon>
        <taxon>Entomophthora</taxon>
    </lineage>
</organism>